<dbReference type="EMBL" id="JABACJ020000031">
    <property type="protein sequence ID" value="MBU3878334.1"/>
    <property type="molecule type" value="Genomic_DNA"/>
</dbReference>
<evidence type="ECO:0000313" key="2">
    <source>
        <dbReference type="EMBL" id="MBU3878334.1"/>
    </source>
</evidence>
<dbReference type="PANTHER" id="PTHR43190:SF3">
    <property type="entry name" value="N-ACETYL-D-GLUCOSAMINE KINASE"/>
    <property type="match status" value="1"/>
</dbReference>
<evidence type="ECO:0000313" key="3">
    <source>
        <dbReference type="Proteomes" id="UP000723714"/>
    </source>
</evidence>
<protein>
    <recommendedName>
        <fullName evidence="1">ATPase BadF/BadG/BcrA/BcrD type domain-containing protein</fullName>
    </recommendedName>
</protein>
<dbReference type="PANTHER" id="PTHR43190">
    <property type="entry name" value="N-ACETYL-D-GLUCOSAMINE KINASE"/>
    <property type="match status" value="1"/>
</dbReference>
<proteinExistence type="predicted"/>
<evidence type="ECO:0000259" key="1">
    <source>
        <dbReference type="Pfam" id="PF01869"/>
    </source>
</evidence>
<dbReference type="CDD" id="cd24007">
    <property type="entry name" value="ASKHA_NBD_eukNAGK-like"/>
    <property type="match status" value="1"/>
</dbReference>
<name>A0ABS6D9R4_9FIRM</name>
<accession>A0ABS6D9R4</accession>
<comment type="caution">
    <text evidence="2">The sequence shown here is derived from an EMBL/GenBank/DDBJ whole genome shotgun (WGS) entry which is preliminary data.</text>
</comment>
<dbReference type="RefSeq" id="WP_216245034.1">
    <property type="nucleotide sequence ID" value="NZ_JABACJ020000031.1"/>
</dbReference>
<dbReference type="InterPro" id="IPR052519">
    <property type="entry name" value="Euk-type_GlcNAc_Kinase"/>
</dbReference>
<dbReference type="InterPro" id="IPR002731">
    <property type="entry name" value="ATPase_BadF"/>
</dbReference>
<keyword evidence="3" id="KW-1185">Reference proteome</keyword>
<gene>
    <name evidence="2" type="ORF">HGO97_021250</name>
</gene>
<organism evidence="2 3">
    <name type="scientific">Faecalicatena faecalis</name>
    <dbReference type="NCBI Taxonomy" id="2726362"/>
    <lineage>
        <taxon>Bacteria</taxon>
        <taxon>Bacillati</taxon>
        <taxon>Bacillota</taxon>
        <taxon>Clostridia</taxon>
        <taxon>Lachnospirales</taxon>
        <taxon>Lachnospiraceae</taxon>
        <taxon>Faecalicatena</taxon>
    </lineage>
</organism>
<feature type="domain" description="ATPase BadF/BadG/BcrA/BcrD type" evidence="1">
    <location>
        <begin position="4"/>
        <end position="294"/>
    </location>
</feature>
<dbReference type="Pfam" id="PF01869">
    <property type="entry name" value="BcrAD_BadFG"/>
    <property type="match status" value="1"/>
</dbReference>
<dbReference type="Proteomes" id="UP000723714">
    <property type="component" value="Unassembled WGS sequence"/>
</dbReference>
<sequence length="317" mass="34591">MYFLGIDGGGTKTEFLLVDEKGGLVSQKRSGTISYRQIGMTACIRLLKDIIHSMTEGLEDEVGICLAFPNWGESRANDAFFTKHLDEISSHPIWVVNDSAAGWAGSLALSPGINLVAGTGSIAYGRKEDGKWARSGGWSDAFSDEGSCFWLGKKTLELFSKESDGRAEKGSLFTLIREYFLLESDMDLIDIFENTLRNNRTKVADLQKILLKAAMEGDEAAKNLYKEAASELALIVSAVYDKLAFEGTVSVSYSGGLFHAGDLILHPFQEKLAGKKIRFQKPRFSPVQGAVLLAASHWGKTFSAAEDIIDNLDGQGE</sequence>
<reference evidence="2 3" key="1">
    <citation type="submission" date="2021-06" db="EMBL/GenBank/DDBJ databases">
        <title>Faecalicatena sp. nov. isolated from porcine feces.</title>
        <authorList>
            <person name="Oh B.S."/>
            <person name="Lee J.H."/>
        </authorList>
    </citation>
    <scope>NUCLEOTIDE SEQUENCE [LARGE SCALE GENOMIC DNA]</scope>
    <source>
        <strain evidence="2 3">AGMB00832</strain>
    </source>
</reference>